<evidence type="ECO:0000313" key="1">
    <source>
        <dbReference type="EMBL" id="CAB1222500.1"/>
    </source>
</evidence>
<dbReference type="AlphaFoldDB" id="A0A811GE18"/>
<evidence type="ECO:0008006" key="3">
    <source>
        <dbReference type="Google" id="ProtNLM"/>
    </source>
</evidence>
<reference evidence="1 2" key="1">
    <citation type="submission" date="2020-02" db="EMBL/GenBank/DDBJ databases">
        <authorList>
            <person name="Chaudhuri R."/>
        </authorList>
    </citation>
    <scope>NUCLEOTIDE SEQUENCE [LARGE SCALE GENOMIC DNA]</scope>
    <source>
        <strain evidence="1">SFB21</strain>
    </source>
</reference>
<name>A0A811GE18_9GAMM</name>
<gene>
    <name evidence="1" type="ORF">SFB21_3135</name>
</gene>
<proteinExistence type="predicted"/>
<dbReference type="EMBL" id="CADDTS010000049">
    <property type="protein sequence ID" value="CAB1222500.1"/>
    <property type="molecule type" value="Genomic_DNA"/>
</dbReference>
<sequence length="420" mass="47364">MTLEQTTELYASVLRQLLPVGGYDNSPSTTLAIDVYAHAKLLAQADLDAKRLLGILEAIPPELIDEYEAEYGLPLKCTVNASRTVEERLQILNWVRTSRNVLNRAYLEQLLAIFGVVLIDVVKFKPMLCTAACDSPVNTEQLRYKVFLRLQYPMNADMNCIIENYLSGYLRIEWMVDMPWGDWILNPGVTVNTTGIAHYTAYKTNQREYYDSNAELDLTEAIVRSLHDANMQQWQAVKDACSALTSGKTWTFDTNNEVIKYINSSLSDDCSGSKCPTSEYVWYGRDTLKTIAYFTEITKAESVCQTIKPVGAAEYRYLNSFDVISFNCAYGGNKGSSYWSRQENNAYDPSALPNETRLTFGEIAQKIISNIQNSNQAISLLAETYAEAVANSIFSTDESKQFVKLTDLFSQLELNKTLRT</sequence>
<comment type="caution">
    <text evidence="1">The sequence shown here is derived from an EMBL/GenBank/DDBJ whole genome shotgun (WGS) entry which is preliminary data.</text>
</comment>
<dbReference type="Proteomes" id="UP000489961">
    <property type="component" value="Unassembled WGS sequence"/>
</dbReference>
<organism evidence="1 2">
    <name type="scientific">Acinetobacter bouvetii</name>
    <dbReference type="NCBI Taxonomy" id="202951"/>
    <lineage>
        <taxon>Bacteria</taxon>
        <taxon>Pseudomonadati</taxon>
        <taxon>Pseudomonadota</taxon>
        <taxon>Gammaproteobacteria</taxon>
        <taxon>Moraxellales</taxon>
        <taxon>Moraxellaceae</taxon>
        <taxon>Acinetobacter</taxon>
    </lineage>
</organism>
<evidence type="ECO:0000313" key="2">
    <source>
        <dbReference type="Proteomes" id="UP000489961"/>
    </source>
</evidence>
<protein>
    <recommendedName>
        <fullName evidence="3">DUF2313 domain-containing protein</fullName>
    </recommendedName>
</protein>
<accession>A0A811GE18</accession>